<dbReference type="PANTHER" id="PTHR28243">
    <property type="entry name" value="AGL049CP"/>
    <property type="match status" value="1"/>
</dbReference>
<dbReference type="SUPFAM" id="SSF50475">
    <property type="entry name" value="FMN-binding split barrel"/>
    <property type="match status" value="1"/>
</dbReference>
<evidence type="ECO:0000313" key="2">
    <source>
        <dbReference type="EMBL" id="TFK49771.1"/>
    </source>
</evidence>
<organism evidence="2 3">
    <name type="scientific">Heliocybe sulcata</name>
    <dbReference type="NCBI Taxonomy" id="5364"/>
    <lineage>
        <taxon>Eukaryota</taxon>
        <taxon>Fungi</taxon>
        <taxon>Dikarya</taxon>
        <taxon>Basidiomycota</taxon>
        <taxon>Agaricomycotina</taxon>
        <taxon>Agaricomycetes</taxon>
        <taxon>Gloeophyllales</taxon>
        <taxon>Gloeophyllaceae</taxon>
        <taxon>Heliocybe</taxon>
    </lineage>
</organism>
<evidence type="ECO:0000259" key="1">
    <source>
        <dbReference type="Pfam" id="PF12766"/>
    </source>
</evidence>
<dbReference type="PANTHER" id="PTHR28243:SF1">
    <property type="entry name" value="PYRIDOXAMINE 5'-PHOSPHATE OXIDASE ALR4036 FAMILY FMN-BINDING DOMAIN-CONTAINING PROTEIN"/>
    <property type="match status" value="1"/>
</dbReference>
<protein>
    <recommendedName>
        <fullName evidence="1">Pyridoxamine 5'-phosphate oxidase Alr4036 family FMN-binding domain-containing protein</fullName>
    </recommendedName>
</protein>
<proteinExistence type="predicted"/>
<dbReference type="InterPro" id="IPR012349">
    <property type="entry name" value="Split_barrel_FMN-bd"/>
</dbReference>
<accession>A0A5C3N7J5</accession>
<dbReference type="AlphaFoldDB" id="A0A5C3N7J5"/>
<dbReference type="Proteomes" id="UP000305948">
    <property type="component" value="Unassembled WGS sequence"/>
</dbReference>
<sequence length="237" mass="26996">MPPPRWLTAFHKTLSEHDKVSVFQLATVDAQNTPHVRSQIYRETLTPTSHPSLPLLLSSTDIRTPKVAELLANPGNPSSLAEICMWLDPTQEQFRIVAQTYIIPSPEHPHHARLGSTMGKAMKALMEEDNVDWEKKRREAYDGMSGHMKASWLRPTPGSKLAGGYEEAKTWVERVPNLEGAKTDEEKKNWEKALGNFALMVFEPVRVDYVELGIQPNRRRIYVRKDGEEWTEEDVAP</sequence>
<keyword evidence="3" id="KW-1185">Reference proteome</keyword>
<dbReference type="Pfam" id="PF12766">
    <property type="entry name" value="Pyridox_oxase_2"/>
    <property type="match status" value="1"/>
</dbReference>
<reference evidence="2 3" key="1">
    <citation type="journal article" date="2019" name="Nat. Ecol. Evol.">
        <title>Megaphylogeny resolves global patterns of mushroom evolution.</title>
        <authorList>
            <person name="Varga T."/>
            <person name="Krizsan K."/>
            <person name="Foldi C."/>
            <person name="Dima B."/>
            <person name="Sanchez-Garcia M."/>
            <person name="Sanchez-Ramirez S."/>
            <person name="Szollosi G.J."/>
            <person name="Szarkandi J.G."/>
            <person name="Papp V."/>
            <person name="Albert L."/>
            <person name="Andreopoulos W."/>
            <person name="Angelini C."/>
            <person name="Antonin V."/>
            <person name="Barry K.W."/>
            <person name="Bougher N.L."/>
            <person name="Buchanan P."/>
            <person name="Buyck B."/>
            <person name="Bense V."/>
            <person name="Catcheside P."/>
            <person name="Chovatia M."/>
            <person name="Cooper J."/>
            <person name="Damon W."/>
            <person name="Desjardin D."/>
            <person name="Finy P."/>
            <person name="Geml J."/>
            <person name="Haridas S."/>
            <person name="Hughes K."/>
            <person name="Justo A."/>
            <person name="Karasinski D."/>
            <person name="Kautmanova I."/>
            <person name="Kiss B."/>
            <person name="Kocsube S."/>
            <person name="Kotiranta H."/>
            <person name="LaButti K.M."/>
            <person name="Lechner B.E."/>
            <person name="Liimatainen K."/>
            <person name="Lipzen A."/>
            <person name="Lukacs Z."/>
            <person name="Mihaltcheva S."/>
            <person name="Morgado L.N."/>
            <person name="Niskanen T."/>
            <person name="Noordeloos M.E."/>
            <person name="Ohm R.A."/>
            <person name="Ortiz-Santana B."/>
            <person name="Ovrebo C."/>
            <person name="Racz N."/>
            <person name="Riley R."/>
            <person name="Savchenko A."/>
            <person name="Shiryaev A."/>
            <person name="Soop K."/>
            <person name="Spirin V."/>
            <person name="Szebenyi C."/>
            <person name="Tomsovsky M."/>
            <person name="Tulloss R.E."/>
            <person name="Uehling J."/>
            <person name="Grigoriev I.V."/>
            <person name="Vagvolgyi C."/>
            <person name="Papp T."/>
            <person name="Martin F.M."/>
            <person name="Miettinen O."/>
            <person name="Hibbett D.S."/>
            <person name="Nagy L.G."/>
        </authorList>
    </citation>
    <scope>NUCLEOTIDE SEQUENCE [LARGE SCALE GENOMIC DNA]</scope>
    <source>
        <strain evidence="2 3">OMC1185</strain>
    </source>
</reference>
<evidence type="ECO:0000313" key="3">
    <source>
        <dbReference type="Proteomes" id="UP000305948"/>
    </source>
</evidence>
<dbReference type="Gene3D" id="2.30.110.10">
    <property type="entry name" value="Electron Transport, Fmn-binding Protein, Chain A"/>
    <property type="match status" value="1"/>
</dbReference>
<dbReference type="OrthoDB" id="434253at2759"/>
<dbReference type="GO" id="GO:0010181">
    <property type="term" value="F:FMN binding"/>
    <property type="evidence" value="ECO:0007669"/>
    <property type="project" value="InterPro"/>
</dbReference>
<dbReference type="STRING" id="5364.A0A5C3N7J5"/>
<dbReference type="EMBL" id="ML213515">
    <property type="protein sequence ID" value="TFK49771.1"/>
    <property type="molecule type" value="Genomic_DNA"/>
</dbReference>
<name>A0A5C3N7J5_9AGAM</name>
<gene>
    <name evidence="2" type="ORF">OE88DRAFT_382501</name>
</gene>
<feature type="domain" description="Pyridoxamine 5'-phosphate oxidase Alr4036 family FMN-binding" evidence="1">
    <location>
        <begin position="4"/>
        <end position="103"/>
    </location>
</feature>
<dbReference type="InterPro" id="IPR024624">
    <property type="entry name" value="Pyridox_Oxase_Alr4036_FMN-bd"/>
</dbReference>